<feature type="domain" description="CzcB-like barrel-sandwich hybrid" evidence="3">
    <location>
        <begin position="77"/>
        <end position="217"/>
    </location>
</feature>
<protein>
    <submittedName>
        <fullName evidence="4">RND family efflux transporter MFP subunit</fullName>
    </submittedName>
</protein>
<dbReference type="OrthoDB" id="9781888at2"/>
<comment type="caution">
    <text evidence="4">The sequence shown here is derived from an EMBL/GenBank/DDBJ whole genome shotgun (WGS) entry which is preliminary data.</text>
</comment>
<organism evidence="4 5">
    <name type="scientific">Marinomonas communis</name>
    <dbReference type="NCBI Taxonomy" id="28254"/>
    <lineage>
        <taxon>Bacteria</taxon>
        <taxon>Pseudomonadati</taxon>
        <taxon>Pseudomonadota</taxon>
        <taxon>Gammaproteobacteria</taxon>
        <taxon>Oceanospirillales</taxon>
        <taxon>Oceanospirillaceae</taxon>
        <taxon>Marinomonas</taxon>
    </lineage>
</organism>
<dbReference type="Proteomes" id="UP000295729">
    <property type="component" value="Unassembled WGS sequence"/>
</dbReference>
<feature type="coiled-coil region" evidence="2">
    <location>
        <begin position="109"/>
        <end position="191"/>
    </location>
</feature>
<evidence type="ECO:0000256" key="2">
    <source>
        <dbReference type="SAM" id="Coils"/>
    </source>
</evidence>
<keyword evidence="2" id="KW-0175">Coiled coil</keyword>
<dbReference type="Gene3D" id="1.10.287.470">
    <property type="entry name" value="Helix hairpin bin"/>
    <property type="match status" value="1"/>
</dbReference>
<dbReference type="EMBL" id="SNZA01000001">
    <property type="protein sequence ID" value="TDR15762.1"/>
    <property type="molecule type" value="Genomic_DNA"/>
</dbReference>
<sequence length="390" mass="42464">MKRFLPWITFGLALLCLLAAYLYVSSAMSAKNETFSRQRPTAQETALDVTVVTVQASDHAAAIRAVGVAEPKQNLTLSSQVSGEVVSLDREFEVGNRVRKGQVLVSLANTNLVSELASAENTLAAAQLTLKEEQRQAEQSNAEWQAAGLTGEPASDLVLREPQLAAAEAEVAAARAALAEAKDNVQKLTIRAPFDAIVVSKDISLGSYLSSNTQVATLYSTDKVKIELELSSSDWQKLPSSDSMIKSQWPANITGVNEPQKKWQGYVDQAGMHIDSESGLRSLFVAVDQPLQQSPPLLPGSYVTVTLAGDLLADLWQLPNSALSQKSQIWYLTDEQRLANFDATPVFVDRDYVYIKAPESLRQAPQRVLTHPYNSYLTGTLANPQESVSQ</sequence>
<evidence type="ECO:0000256" key="1">
    <source>
        <dbReference type="ARBA" id="ARBA00009477"/>
    </source>
</evidence>
<dbReference type="NCBIfam" id="TIGR01730">
    <property type="entry name" value="RND_mfp"/>
    <property type="match status" value="1"/>
</dbReference>
<dbReference type="PANTHER" id="PTHR30469:SF15">
    <property type="entry name" value="HLYD FAMILY OF SECRETION PROTEINS"/>
    <property type="match status" value="1"/>
</dbReference>
<dbReference type="Gene3D" id="2.40.50.100">
    <property type="match status" value="1"/>
</dbReference>
<reference evidence="4 5" key="1">
    <citation type="submission" date="2019-03" db="EMBL/GenBank/DDBJ databases">
        <title>Genomic Encyclopedia of Type Strains, Phase IV (KMG-IV): sequencing the most valuable type-strain genomes for metagenomic binning, comparative biology and taxonomic classification.</title>
        <authorList>
            <person name="Goeker M."/>
        </authorList>
    </citation>
    <scope>NUCLEOTIDE SEQUENCE [LARGE SCALE GENOMIC DNA]</scope>
    <source>
        <strain evidence="4 5">DSM 5604</strain>
    </source>
</reference>
<dbReference type="GO" id="GO:1990281">
    <property type="term" value="C:efflux pump complex"/>
    <property type="evidence" value="ECO:0007669"/>
    <property type="project" value="TreeGrafter"/>
</dbReference>
<gene>
    <name evidence="4" type="ORF">C8D85_1136</name>
</gene>
<dbReference type="Pfam" id="PF25973">
    <property type="entry name" value="BSH_CzcB"/>
    <property type="match status" value="1"/>
</dbReference>
<dbReference type="InterPro" id="IPR006143">
    <property type="entry name" value="RND_pump_MFP"/>
</dbReference>
<proteinExistence type="inferred from homology"/>
<dbReference type="RefSeq" id="WP_133560432.1">
    <property type="nucleotide sequence ID" value="NZ_SNZA01000001.1"/>
</dbReference>
<comment type="similarity">
    <text evidence="1">Belongs to the membrane fusion protein (MFP) (TC 8.A.1) family.</text>
</comment>
<dbReference type="AlphaFoldDB" id="A0A4R6X9E2"/>
<evidence type="ECO:0000313" key="4">
    <source>
        <dbReference type="EMBL" id="TDR15762.1"/>
    </source>
</evidence>
<dbReference type="GO" id="GO:0015562">
    <property type="term" value="F:efflux transmembrane transporter activity"/>
    <property type="evidence" value="ECO:0007669"/>
    <property type="project" value="TreeGrafter"/>
</dbReference>
<accession>A0A4R6X9E2</accession>
<name>A0A4R6X9E2_9GAMM</name>
<dbReference type="Gene3D" id="2.40.30.170">
    <property type="match status" value="1"/>
</dbReference>
<dbReference type="InterPro" id="IPR058647">
    <property type="entry name" value="BSH_CzcB-like"/>
</dbReference>
<evidence type="ECO:0000313" key="5">
    <source>
        <dbReference type="Proteomes" id="UP000295729"/>
    </source>
</evidence>
<dbReference type="PANTHER" id="PTHR30469">
    <property type="entry name" value="MULTIDRUG RESISTANCE PROTEIN MDTA"/>
    <property type="match status" value="1"/>
</dbReference>
<keyword evidence="5" id="KW-1185">Reference proteome</keyword>
<dbReference type="SUPFAM" id="SSF111369">
    <property type="entry name" value="HlyD-like secretion proteins"/>
    <property type="match status" value="1"/>
</dbReference>
<evidence type="ECO:0000259" key="3">
    <source>
        <dbReference type="Pfam" id="PF25973"/>
    </source>
</evidence>